<evidence type="ECO:0000313" key="4">
    <source>
        <dbReference type="EMBL" id="RUT08319.1"/>
    </source>
</evidence>
<reference evidence="4" key="1">
    <citation type="submission" date="2018-12" db="EMBL/GenBank/DDBJ databases">
        <authorList>
            <person name="Will S."/>
            <person name="Neumann-Schaal M."/>
            <person name="Henke P."/>
        </authorList>
    </citation>
    <scope>NUCLEOTIDE SEQUENCE</scope>
    <source>
        <strain evidence="4">PCC 7102</strain>
    </source>
</reference>
<dbReference type="Gene3D" id="1.20.120.290">
    <property type="entry name" value="Oxygen-evolving enhancer protein 3 (PsbQ), four-helix up-down bundle"/>
    <property type="match status" value="1"/>
</dbReference>
<evidence type="ECO:0000256" key="2">
    <source>
        <dbReference type="ARBA" id="ARBA00023078"/>
    </source>
</evidence>
<protein>
    <submittedName>
        <fullName evidence="4">Photosystem II protein PsbQ</fullName>
    </submittedName>
</protein>
<dbReference type="InterPro" id="IPR023222">
    <property type="entry name" value="PsbQ-like_dom_sf"/>
</dbReference>
<dbReference type="Proteomes" id="UP000271624">
    <property type="component" value="Unassembled WGS sequence"/>
</dbReference>
<sequence length="136" mass="14921">MSCGGPTVATPPPTYTQTQLEKIQGYLTDIKAVRERKSELGELIDSKQWIKVGNFIHGPMAEARLDMTYIVPNLLPSEQAPARKVARDVFDHLVKVDQAASSGNQLVAASNFEAVYSDIDKFLNLMPSKLNSAEEG</sequence>
<evidence type="ECO:0000256" key="1">
    <source>
        <dbReference type="ARBA" id="ARBA00004370"/>
    </source>
</evidence>
<evidence type="ECO:0000313" key="5">
    <source>
        <dbReference type="Proteomes" id="UP000271624"/>
    </source>
</evidence>
<proteinExistence type="predicted"/>
<comment type="subcellular location">
    <subcellularLocation>
        <location evidence="1">Membrane</location>
    </subcellularLocation>
</comment>
<dbReference type="GO" id="GO:0015979">
    <property type="term" value="P:photosynthesis"/>
    <property type="evidence" value="ECO:0007669"/>
    <property type="project" value="InterPro"/>
</dbReference>
<comment type="caution">
    <text evidence="4">The sequence shown here is derived from an EMBL/GenBank/DDBJ whole genome shotgun (WGS) entry which is preliminary data.</text>
</comment>
<evidence type="ECO:0000256" key="3">
    <source>
        <dbReference type="ARBA" id="ARBA00023136"/>
    </source>
</evidence>
<reference evidence="4" key="2">
    <citation type="journal article" date="2019" name="Genome Biol. Evol.">
        <title>Day and night: Metabolic profiles and evolutionary relationships of six axenic non-marine cyanobacteria.</title>
        <authorList>
            <person name="Will S.E."/>
            <person name="Henke P."/>
            <person name="Boedeker C."/>
            <person name="Huang S."/>
            <person name="Brinkmann H."/>
            <person name="Rohde M."/>
            <person name="Jarek M."/>
            <person name="Friedl T."/>
            <person name="Seufert S."/>
            <person name="Schumacher M."/>
            <person name="Overmann J."/>
            <person name="Neumann-Schaal M."/>
            <person name="Petersen J."/>
        </authorList>
    </citation>
    <scope>NUCLEOTIDE SEQUENCE [LARGE SCALE GENOMIC DNA]</scope>
    <source>
        <strain evidence="4">PCC 7102</strain>
    </source>
</reference>
<dbReference type="NCBIfam" id="TIGR03042">
    <property type="entry name" value="PS_II_psbQ_bact"/>
    <property type="match status" value="1"/>
</dbReference>
<organism evidence="4 5">
    <name type="scientific">Dulcicalothrix desertica PCC 7102</name>
    <dbReference type="NCBI Taxonomy" id="232991"/>
    <lineage>
        <taxon>Bacteria</taxon>
        <taxon>Bacillati</taxon>
        <taxon>Cyanobacteriota</taxon>
        <taxon>Cyanophyceae</taxon>
        <taxon>Nostocales</taxon>
        <taxon>Calotrichaceae</taxon>
        <taxon>Dulcicalothrix</taxon>
    </lineage>
</organism>
<dbReference type="EMBL" id="RSCL01000003">
    <property type="protein sequence ID" value="RUT08319.1"/>
    <property type="molecule type" value="Genomic_DNA"/>
</dbReference>
<keyword evidence="3" id="KW-0472">Membrane</keyword>
<dbReference type="InterPro" id="IPR017487">
    <property type="entry name" value="PSII_PsbQ_cyanobac"/>
</dbReference>
<dbReference type="Pfam" id="PF05757">
    <property type="entry name" value="PsbQ"/>
    <property type="match status" value="1"/>
</dbReference>
<keyword evidence="2" id="KW-0793">Thylakoid</keyword>
<name>A0A3S1DE43_9CYAN</name>
<dbReference type="SUPFAM" id="SSF101112">
    <property type="entry name" value="Oxygen-evolving enhancer protein 3"/>
    <property type="match status" value="1"/>
</dbReference>
<dbReference type="GO" id="GO:0005509">
    <property type="term" value="F:calcium ion binding"/>
    <property type="evidence" value="ECO:0007669"/>
    <property type="project" value="InterPro"/>
</dbReference>
<dbReference type="InterPro" id="IPR008797">
    <property type="entry name" value="PSII_PsbQ"/>
</dbReference>
<dbReference type="GO" id="GO:0019898">
    <property type="term" value="C:extrinsic component of membrane"/>
    <property type="evidence" value="ECO:0007669"/>
    <property type="project" value="InterPro"/>
</dbReference>
<keyword evidence="5" id="KW-1185">Reference proteome</keyword>
<dbReference type="GO" id="GO:0009654">
    <property type="term" value="C:photosystem II oxygen evolving complex"/>
    <property type="evidence" value="ECO:0007669"/>
    <property type="project" value="InterPro"/>
</dbReference>
<dbReference type="AlphaFoldDB" id="A0A3S1DE43"/>
<gene>
    <name evidence="4" type="ORF">DSM106972_014870</name>
</gene>
<accession>A0A3S1DE43</accession>